<feature type="domain" description="Helicase C-terminal" evidence="5">
    <location>
        <begin position="299"/>
        <end position="447"/>
    </location>
</feature>
<organism evidence="6 7">
    <name type="scientific">Listeria rustica</name>
    <dbReference type="NCBI Taxonomy" id="2713503"/>
    <lineage>
        <taxon>Bacteria</taxon>
        <taxon>Bacillati</taxon>
        <taxon>Bacillota</taxon>
        <taxon>Bacilli</taxon>
        <taxon>Bacillales</taxon>
        <taxon>Listeriaceae</taxon>
        <taxon>Listeria</taxon>
    </lineage>
</organism>
<dbReference type="GO" id="GO:0043138">
    <property type="term" value="F:3'-5' DNA helicase activity"/>
    <property type="evidence" value="ECO:0007669"/>
    <property type="project" value="TreeGrafter"/>
</dbReference>
<dbReference type="Pfam" id="PF00271">
    <property type="entry name" value="Helicase_C"/>
    <property type="match status" value="1"/>
</dbReference>
<evidence type="ECO:0000259" key="4">
    <source>
        <dbReference type="PROSITE" id="PS51192"/>
    </source>
</evidence>
<dbReference type="Pfam" id="PF04851">
    <property type="entry name" value="ResIII"/>
    <property type="match status" value="1"/>
</dbReference>
<dbReference type="PANTHER" id="PTHR30580:SF1">
    <property type="entry name" value="COMF OPERON PROTEIN 1"/>
    <property type="match status" value="1"/>
</dbReference>
<dbReference type="GO" id="GO:0003677">
    <property type="term" value="F:DNA binding"/>
    <property type="evidence" value="ECO:0007669"/>
    <property type="project" value="UniProtKB-KW"/>
</dbReference>
<dbReference type="InterPro" id="IPR001650">
    <property type="entry name" value="Helicase_C-like"/>
</dbReference>
<dbReference type="CDD" id="cd18785">
    <property type="entry name" value="SF2_C"/>
    <property type="match status" value="1"/>
</dbReference>
<keyword evidence="2" id="KW-0067">ATP-binding</keyword>
<dbReference type="PROSITE" id="PS51194">
    <property type="entry name" value="HELICASE_CTER"/>
    <property type="match status" value="1"/>
</dbReference>
<name>A0A7W1T8D4_9LIST</name>
<evidence type="ECO:0000259" key="5">
    <source>
        <dbReference type="PROSITE" id="PS51194"/>
    </source>
</evidence>
<dbReference type="PANTHER" id="PTHR30580">
    <property type="entry name" value="PRIMOSOMAL PROTEIN N"/>
    <property type="match status" value="1"/>
</dbReference>
<dbReference type="SMART" id="SM00487">
    <property type="entry name" value="DEXDc"/>
    <property type="match status" value="1"/>
</dbReference>
<keyword evidence="3" id="KW-0238">DNA-binding</keyword>
<sequence>MLQRKIEGRLFSKEEILDTTDMQQVKAIEITENKKMCFRCGNNVEDLFFQSPCSRCDSEECWYCRNCIIMGKMTECSNLFFLPSMTSIPHQRSTYLAWKGELSPGQSVASKKVHQAVVEKEDLLLWAVAGSGKTEMMFEGMNEVLIKGGRLCVASPRVDVCLELFPRLQEVFPDVAMVCLYGDSTDVYDGERFVVATTHQLVRFYEAFDVVFIDEVDAFPYAKDPFLEYAVKKAQLLTGCSIFITATPDRKWQIECDNGKRNFVKVPARYHRKSLPVPQKIWIGEWKKGIQKQKIPSKILRWMRQKLDEGCPVLLFFPEIKVMLEVAVILEQLDFEPLLTVHSADPERKEKVQQMRDGTIKLLLTTTILERGVTFTNVQVGVFGSEGRIFTESALVQISGRAGRKFDYPRGDVLFFHNGVSKNMALAISQIKMMNQLGIRQGLLDEK</sequence>
<evidence type="ECO:0000256" key="2">
    <source>
        <dbReference type="ARBA" id="ARBA00022840"/>
    </source>
</evidence>
<dbReference type="InterPro" id="IPR014001">
    <property type="entry name" value="Helicase_ATP-bd"/>
</dbReference>
<dbReference type="RefSeq" id="WP_181677420.1">
    <property type="nucleotide sequence ID" value="NZ_JABJVM010000016.1"/>
</dbReference>
<dbReference type="GO" id="GO:0006310">
    <property type="term" value="P:DNA recombination"/>
    <property type="evidence" value="ECO:0007669"/>
    <property type="project" value="TreeGrafter"/>
</dbReference>
<dbReference type="PROSITE" id="PS51192">
    <property type="entry name" value="HELICASE_ATP_BIND_1"/>
    <property type="match status" value="1"/>
</dbReference>
<evidence type="ECO:0000313" key="6">
    <source>
        <dbReference type="EMBL" id="MBA3927327.1"/>
    </source>
</evidence>
<dbReference type="GO" id="GO:0005524">
    <property type="term" value="F:ATP binding"/>
    <property type="evidence" value="ECO:0007669"/>
    <property type="project" value="UniProtKB-KW"/>
</dbReference>
<dbReference type="Proteomes" id="UP000548787">
    <property type="component" value="Unassembled WGS sequence"/>
</dbReference>
<evidence type="ECO:0000256" key="3">
    <source>
        <dbReference type="ARBA" id="ARBA00023125"/>
    </source>
</evidence>
<dbReference type="Gene3D" id="3.40.50.300">
    <property type="entry name" value="P-loop containing nucleotide triphosphate hydrolases"/>
    <property type="match status" value="2"/>
</dbReference>
<keyword evidence="1" id="KW-0547">Nucleotide-binding</keyword>
<protein>
    <submittedName>
        <fullName evidence="6">DEAD/DEAH box helicase</fullName>
    </submittedName>
</protein>
<dbReference type="AlphaFoldDB" id="A0A7W1T8D4"/>
<reference evidence="6 7" key="2">
    <citation type="submission" date="2020-08" db="EMBL/GenBank/DDBJ databases">
        <title>Listeria ohnekaius sp. nov. and Listeria portnoyii sp. nov. isolated from non-agricultural and natural environments.</title>
        <authorList>
            <person name="Weller D."/>
            <person name="Belias A.M."/>
            <person name="Liao J."/>
            <person name="Guo S."/>
            <person name="Orsi R.H."/>
            <person name="Wiedmann M."/>
        </authorList>
    </citation>
    <scope>NUCLEOTIDE SEQUENCE [LARGE SCALE GENOMIC DNA]</scope>
    <source>
        <strain evidence="6 7">FSL W9-0585</strain>
    </source>
</reference>
<gene>
    <name evidence="6" type="ORF">HPK16_13330</name>
</gene>
<dbReference type="GO" id="GO:0006302">
    <property type="term" value="P:double-strand break repair"/>
    <property type="evidence" value="ECO:0007669"/>
    <property type="project" value="TreeGrafter"/>
</dbReference>
<accession>A0A7W1T8D4</accession>
<proteinExistence type="predicted"/>
<dbReference type="InterPro" id="IPR027417">
    <property type="entry name" value="P-loop_NTPase"/>
</dbReference>
<dbReference type="GO" id="GO:0006270">
    <property type="term" value="P:DNA replication initiation"/>
    <property type="evidence" value="ECO:0007669"/>
    <property type="project" value="TreeGrafter"/>
</dbReference>
<dbReference type="SMART" id="SM00490">
    <property type="entry name" value="HELICc"/>
    <property type="match status" value="1"/>
</dbReference>
<keyword evidence="6" id="KW-0378">Hydrolase</keyword>
<dbReference type="EMBL" id="JABJVM010000016">
    <property type="protein sequence ID" value="MBA3927327.1"/>
    <property type="molecule type" value="Genomic_DNA"/>
</dbReference>
<keyword evidence="6" id="KW-0347">Helicase</keyword>
<evidence type="ECO:0000313" key="7">
    <source>
        <dbReference type="Proteomes" id="UP000548787"/>
    </source>
</evidence>
<reference evidence="6 7" key="1">
    <citation type="submission" date="2020-05" db="EMBL/GenBank/DDBJ databases">
        <authorList>
            <person name="Carlin C.R."/>
        </authorList>
    </citation>
    <scope>NUCLEOTIDE SEQUENCE [LARGE SCALE GENOMIC DNA]</scope>
    <source>
        <strain evidence="6 7">FSL W9-0585</strain>
    </source>
</reference>
<dbReference type="SUPFAM" id="SSF52540">
    <property type="entry name" value="P-loop containing nucleoside triphosphate hydrolases"/>
    <property type="match status" value="1"/>
</dbReference>
<keyword evidence="7" id="KW-1185">Reference proteome</keyword>
<dbReference type="InterPro" id="IPR006935">
    <property type="entry name" value="Helicase/UvrB_N"/>
</dbReference>
<dbReference type="GO" id="GO:0016787">
    <property type="term" value="F:hydrolase activity"/>
    <property type="evidence" value="ECO:0007669"/>
    <property type="project" value="InterPro"/>
</dbReference>
<comment type="caution">
    <text evidence="6">The sequence shown here is derived from an EMBL/GenBank/DDBJ whole genome shotgun (WGS) entry which is preliminary data.</text>
</comment>
<feature type="domain" description="Helicase ATP-binding" evidence="4">
    <location>
        <begin position="114"/>
        <end position="266"/>
    </location>
</feature>
<dbReference type="FunFam" id="3.40.50.300:FF:001736">
    <property type="entry name" value="COMF operon protein 1"/>
    <property type="match status" value="1"/>
</dbReference>
<evidence type="ECO:0000256" key="1">
    <source>
        <dbReference type="ARBA" id="ARBA00022741"/>
    </source>
</evidence>